<dbReference type="NCBIfam" id="TIGR04183">
    <property type="entry name" value="Por_Secre_tail"/>
    <property type="match status" value="1"/>
</dbReference>
<dbReference type="CDD" id="cd00102">
    <property type="entry name" value="IPT"/>
    <property type="match status" value="1"/>
</dbReference>
<keyword evidence="1" id="KW-0732">Signal</keyword>
<dbReference type="InterPro" id="IPR003961">
    <property type="entry name" value="FN3_dom"/>
</dbReference>
<dbReference type="Pfam" id="PF18962">
    <property type="entry name" value="Por_Secre_tail"/>
    <property type="match status" value="1"/>
</dbReference>
<dbReference type="SUPFAM" id="SSF49265">
    <property type="entry name" value="Fibronectin type III"/>
    <property type="match status" value="2"/>
</dbReference>
<reference evidence="5" key="1">
    <citation type="submission" date="2019-01" db="EMBL/GenBank/DDBJ databases">
        <title>Cytophagaceae bacterium strain CAR-16.</title>
        <authorList>
            <person name="Chen W.-M."/>
        </authorList>
    </citation>
    <scope>NUCLEOTIDE SEQUENCE [LARGE SCALE GENOMIC DNA]</scope>
    <source>
        <strain evidence="5">ICH-30</strain>
    </source>
</reference>
<dbReference type="InterPro" id="IPR007110">
    <property type="entry name" value="Ig-like_dom"/>
</dbReference>
<dbReference type="InterPro" id="IPR014756">
    <property type="entry name" value="Ig_E-set"/>
</dbReference>
<dbReference type="SMART" id="SM00409">
    <property type="entry name" value="IG"/>
    <property type="match status" value="3"/>
</dbReference>
<feature type="domain" description="Fibronectin type-III" evidence="3">
    <location>
        <begin position="268"/>
        <end position="361"/>
    </location>
</feature>
<dbReference type="OrthoDB" id="1286805at2"/>
<proteinExistence type="predicted"/>
<feature type="domain" description="Fibronectin type-III" evidence="3">
    <location>
        <begin position="522"/>
        <end position="612"/>
    </location>
</feature>
<dbReference type="Gene3D" id="2.60.40.10">
    <property type="entry name" value="Immunoglobulins"/>
    <property type="match status" value="7"/>
</dbReference>
<dbReference type="InterPro" id="IPR035986">
    <property type="entry name" value="PKD_dom_sf"/>
</dbReference>
<dbReference type="PROSITE" id="PS50853">
    <property type="entry name" value="FN3"/>
    <property type="match status" value="3"/>
</dbReference>
<dbReference type="Proteomes" id="UP000289734">
    <property type="component" value="Unassembled WGS sequence"/>
</dbReference>
<dbReference type="InterPro" id="IPR036116">
    <property type="entry name" value="FN3_sf"/>
</dbReference>
<dbReference type="InterPro" id="IPR036179">
    <property type="entry name" value="Ig-like_dom_sf"/>
</dbReference>
<evidence type="ECO:0000313" key="4">
    <source>
        <dbReference type="EMBL" id="RXR34677.1"/>
    </source>
</evidence>
<dbReference type="CDD" id="cd00063">
    <property type="entry name" value="FN3"/>
    <property type="match status" value="1"/>
</dbReference>
<dbReference type="InterPro" id="IPR003599">
    <property type="entry name" value="Ig_sub"/>
</dbReference>
<dbReference type="SUPFAM" id="SSF49299">
    <property type="entry name" value="PKD domain"/>
    <property type="match status" value="1"/>
</dbReference>
<accession>A0A4Q1KWX8</accession>
<dbReference type="RefSeq" id="WP_129463089.1">
    <property type="nucleotide sequence ID" value="NZ_SBKQ01000002.1"/>
</dbReference>
<dbReference type="SUPFAM" id="SSF49373">
    <property type="entry name" value="Invasin/intimin cell-adhesion fragments"/>
    <property type="match status" value="1"/>
</dbReference>
<dbReference type="InterPro" id="IPR026444">
    <property type="entry name" value="Secre_tail"/>
</dbReference>
<feature type="domain" description="Ig-like" evidence="2">
    <location>
        <begin position="1659"/>
        <end position="1769"/>
    </location>
</feature>
<dbReference type="EMBL" id="SBKQ01000002">
    <property type="protein sequence ID" value="RXR34677.1"/>
    <property type="molecule type" value="Genomic_DNA"/>
</dbReference>
<gene>
    <name evidence="4" type="ORF">EQG68_01865</name>
</gene>
<sequence>MIKYYNSLSWRLGTQLKTREPDGRGSRSSSTGLKQSTFLLCLFAFLFFNFSSVFAQVTDYTFVQESGTYSALSGGTQIIAPNSDDGRSSATNIGFTFTFNGSPFTQFVANANGHLRLGSTNDTSAYSPISTASNTNAIAAFGRDGRALGGVFTQLQGTAPNRVMVIEWTNFQAQYNSATTFMNMQIRLYETTNDVEIVYGSSTPVNTYSGQIGIRGGSAATDFNNRETAADWSATTAGTQFSTVTISSTVFPASGQTYRWSPPVFLDPPSCASGLVPADAATDVARNVLLSWTAATGGPTSYDIYLGTDPSPAFLANTTSTSYILPSPLLASTLYYYSIVPKNDNGEATDCVVQTFTTGADIIYCDPVYTFGKTDGDLISNIEILGTTLANNTGTDEVNPAYTFFNTLPNHTAVLQAGTSYTVSVTVGSFGSQNVAAWIDYNDNGVFETSERIGFTTTSIGANGTATFPIVLACDPPLGIHRLRVRDVWNTTGSAIDPCATYGYGETEDYLVEISAADPCPAPFSLGVANITQTTADLSWTEGCAETAWEVVVQAPDSGEPTGAGEAATSTTFLADELTLGTDYEFYVRAVCEAGVLFSDWSGPFTFSTIDNPPACTTLVSPADGATDVAIVEGAAQLTWSAPATSSTEGAATSYNVYFGTTSGSLTLIGNLPAPESGDPTVGITGLLYNQTNFWRIVPVNSGGEAVGPCAEWSFTTEDVPANDLCSGAFDLGALVSPITSSTVGYTNSVIASCGSTFTTTAPESFYSIEVPNGYTLTIGLTASSYDSAHTLAYGTCGTLTEVICRDTEVINEVWTNTTGSTQTAYWIQDGWSSGSGTFTLAWELTPPPVVVASFDPTFICGQDGGDSVVITGSNFTGATSVQFNGIEAASFTIDSDTQITAVVPAGDTAGVITVAAEPSSNGSASSVDALIVNAFPVVNPITGAATALCMPNTLVLSSTSPGGTWSSSNEAVATVVGGTVTGVSEGAVTISYSVTDNGCTTVVTYDVDIYEPVVINSFTPSQTVVTGSDATFSVDATGSGLTYQWFATDGLDTFTLNDSFTILGDETYSGSTSSTLVIGSVPFDLGTFTFYCEVTGTSPCSPETTTPNSILSVGDTGIATDPADVTLCDGGSTTFTVVRSGEELEEDIEYRWEYDADGLENWISVVDGDLDGMTIADAETSVLSVSTITLVHNGYRFRAIVTGNANAATSNSATLTVNEGVSIATQPASALVCRIDTSANFSVTAAGDVTGIQWQSSPNGVDSWTNVDTGASLTVAVSASSPVGVTYYRAVVSGNAPCLPLNSDVVTLTIQQPTIEVTPSSATYCLPGDAVSLTASGAASYTWAPATGLSATTGATVSASPTVTTTYTVTGTDANGCSNTTTVTVSVSSQISGDATADLTEVCENDPVQLGITPVQVTPAYPINSASYRFEATSGTFTPLVGGTATSLPVGADDTLSSSTPIGFTFSYGGTNYTNFRVNSNGLFTFNATGNSTAANNLATTTTTVRPGLAPLWDDLQCTAGVTYQVSGTSPNRVLTVEWLNMEWNWNSTVGISFQVKLYEGTNIIEYVYRPEADGNPTGSSGASIGLMGTAAANYISLSDSSAAPSISTTTSTNSIGVKPADGQIYRFIPSAPVTYTYAWSSTPSGFSSTDQNPIVNPSETTTYSVVVTSSAGCTHSSEVTVNVVSGAVIDTQPVALAQCEGTDASFTVAATGPSLTYQWRKDGIAIDGATSATLDLTAISASDDASYDVVITPLCGDAVTSDAVTLTVNPLPTADASNSGVVCEGESITLSATSDIPGSTFEWSGPNGFSSTDQNPVLSNVTMANVGVYTVTVTSPAVCSSSATTSVSINPNAPLEITVSGSATTACEGELKALTASANSVGSVVVSFGTNLESTGVTGGVTFPATITGIPVGAVVTSAELQFTNVNSINGSWRSEIRVALTGAHVLGATQISTLGSGGLISPDPTVNVPGFTATSGAINLVLTESFNDGGATVDATFGTAVLVINYALPAPDVTWTPTTDLYTDEGGTIPYTGGFATTVYAKVSATSPTSYAASSVNVLGCVRAASYSYTLTTTGCPSTTEVQTSQCGATLPSIDSYVYANLVSGAQGYRFRVTDMTTNEVQTIDRALRVFRLTQLTNYAFDRTYMIEVAVRRNNVWEAFYGTGCSVTTPEATTQIQASQCNTTISNLNNSIFADIVPFATGYRFRVTNTLNPIDVQTIDRPIRDFRMTNLASVQYNTTYNVEVAVRNTNGEYLSYGPVCNITTPLFPTVGLEDAQCDEYLVGSNTETLFAESYPGVEQYRFLLENISLGYSQTVDRATRTVTLNNFTGLVPGEMYTVRVAIRLNGEWGPYGKSCSIITPGAFRPEEVTRVDANGVNEFKAVAYPNPFATSFTIDVRTSNTEAVSLTVYDMAGRLLEVKEVKAQDVTNYQFGDRYPSGVYNVIVTQGNETRTVRVVKQ</sequence>
<dbReference type="InterPro" id="IPR013783">
    <property type="entry name" value="Ig-like_fold"/>
</dbReference>
<feature type="domain" description="Fibronectin type-III" evidence="3">
    <location>
        <begin position="619"/>
        <end position="723"/>
    </location>
</feature>
<evidence type="ECO:0000259" key="2">
    <source>
        <dbReference type="PROSITE" id="PS50835"/>
    </source>
</evidence>
<keyword evidence="5" id="KW-1185">Reference proteome</keyword>
<comment type="caution">
    <text evidence="4">The sequence shown here is derived from an EMBL/GenBank/DDBJ whole genome shotgun (WGS) entry which is preliminary data.</text>
</comment>
<evidence type="ECO:0000256" key="1">
    <source>
        <dbReference type="ARBA" id="ARBA00022729"/>
    </source>
</evidence>
<dbReference type="SUPFAM" id="SSF81296">
    <property type="entry name" value="E set domains"/>
    <property type="match status" value="1"/>
</dbReference>
<dbReference type="SMART" id="SM00060">
    <property type="entry name" value="FN3"/>
    <property type="match status" value="3"/>
</dbReference>
<organism evidence="4 5">
    <name type="scientific">Flavobacterium piscinae</name>
    <dbReference type="NCBI Taxonomy" id="2506424"/>
    <lineage>
        <taxon>Bacteria</taxon>
        <taxon>Pseudomonadati</taxon>
        <taxon>Bacteroidota</taxon>
        <taxon>Flavobacteriia</taxon>
        <taxon>Flavobacteriales</taxon>
        <taxon>Flavobacteriaceae</taxon>
        <taxon>Flavobacterium</taxon>
    </lineage>
</organism>
<dbReference type="InterPro" id="IPR045474">
    <property type="entry name" value="GEVED"/>
</dbReference>
<dbReference type="Pfam" id="PF20009">
    <property type="entry name" value="GEVED"/>
    <property type="match status" value="1"/>
</dbReference>
<dbReference type="Gene3D" id="2.60.40.1080">
    <property type="match status" value="1"/>
</dbReference>
<protein>
    <submittedName>
        <fullName evidence="4">T9SS type A sorting domain-containing protein</fullName>
    </submittedName>
</protein>
<dbReference type="InterPro" id="IPR008964">
    <property type="entry name" value="Invasin/intimin_cell_adhesion"/>
</dbReference>
<dbReference type="PROSITE" id="PS50835">
    <property type="entry name" value="IG_LIKE"/>
    <property type="match status" value="1"/>
</dbReference>
<evidence type="ECO:0000313" key="5">
    <source>
        <dbReference type="Proteomes" id="UP000289734"/>
    </source>
</evidence>
<dbReference type="SUPFAM" id="SSF48726">
    <property type="entry name" value="Immunoglobulin"/>
    <property type="match status" value="2"/>
</dbReference>
<name>A0A4Q1KWX8_9FLAO</name>
<evidence type="ECO:0000259" key="3">
    <source>
        <dbReference type="PROSITE" id="PS50853"/>
    </source>
</evidence>